<feature type="transmembrane region" description="Helical" evidence="1">
    <location>
        <begin position="40"/>
        <end position="60"/>
    </location>
</feature>
<evidence type="ECO:0000313" key="2">
    <source>
        <dbReference type="EMBL" id="SNU35323.1"/>
    </source>
</evidence>
<feature type="transmembrane region" description="Helical" evidence="1">
    <location>
        <begin position="12"/>
        <end position="28"/>
    </location>
</feature>
<name>A0A285B3C5_9ENTR</name>
<keyword evidence="1" id="KW-1133">Transmembrane helix</keyword>
<proteinExistence type="predicted"/>
<dbReference type="EMBL" id="FZTC01000019">
    <property type="protein sequence ID" value="SNU35323.1"/>
    <property type="molecule type" value="Genomic_DNA"/>
</dbReference>
<keyword evidence="1" id="KW-0812">Transmembrane</keyword>
<evidence type="ECO:0000256" key="1">
    <source>
        <dbReference type="SAM" id="Phobius"/>
    </source>
</evidence>
<reference evidence="3" key="1">
    <citation type="submission" date="2017-08" db="EMBL/GenBank/DDBJ databases">
        <authorList>
            <person name="Brisse S."/>
        </authorList>
    </citation>
    <scope>NUCLEOTIDE SEQUENCE [LARGE SCALE GENOMIC DNA]</scope>
    <source>
        <strain evidence="3">06D021</strain>
    </source>
</reference>
<evidence type="ECO:0008006" key="4">
    <source>
        <dbReference type="Google" id="ProtNLM"/>
    </source>
</evidence>
<sequence>MGARMENDLPALVNATLCAFITLSLMFYRRVRHRRYRPWISYTAYLLVITYASIPFRYLFGLYTSTHWLVVTVNFFVFIAVFLVRGNIAHLIDK</sequence>
<evidence type="ECO:0000313" key="3">
    <source>
        <dbReference type="Proteomes" id="UP000220639"/>
    </source>
</evidence>
<protein>
    <recommendedName>
        <fullName evidence="4">Phage holin family protein</fullName>
    </recommendedName>
</protein>
<keyword evidence="1" id="KW-0472">Membrane</keyword>
<dbReference type="Pfam" id="PF05449">
    <property type="entry name" value="Phage_holin_3_7"/>
    <property type="match status" value="1"/>
</dbReference>
<dbReference type="Proteomes" id="UP000220639">
    <property type="component" value="Unassembled WGS sequence"/>
</dbReference>
<gene>
    <name evidence="2" type="ORF">KOSB73_260047</name>
</gene>
<dbReference type="InterPro" id="IPR008473">
    <property type="entry name" value="Phage_holin_3_7"/>
</dbReference>
<feature type="transmembrane region" description="Helical" evidence="1">
    <location>
        <begin position="66"/>
        <end position="84"/>
    </location>
</feature>
<accession>A0A285B3C5</accession>
<organism evidence="2 3">
    <name type="scientific">Klebsiella grimontii</name>
    <dbReference type="NCBI Taxonomy" id="2058152"/>
    <lineage>
        <taxon>Bacteria</taxon>
        <taxon>Pseudomonadati</taxon>
        <taxon>Pseudomonadota</taxon>
        <taxon>Gammaproteobacteria</taxon>
        <taxon>Enterobacterales</taxon>
        <taxon>Enterobacteriaceae</taxon>
        <taxon>Klebsiella/Raoultella group</taxon>
        <taxon>Klebsiella</taxon>
    </lineage>
</organism>
<dbReference type="AlphaFoldDB" id="A0A285B3C5"/>